<evidence type="ECO:0000313" key="1">
    <source>
        <dbReference type="EMBL" id="KAG5578868.1"/>
    </source>
</evidence>
<organism evidence="1 2">
    <name type="scientific">Solanum commersonii</name>
    <name type="common">Commerson's wild potato</name>
    <name type="synonym">Commerson's nightshade</name>
    <dbReference type="NCBI Taxonomy" id="4109"/>
    <lineage>
        <taxon>Eukaryota</taxon>
        <taxon>Viridiplantae</taxon>
        <taxon>Streptophyta</taxon>
        <taxon>Embryophyta</taxon>
        <taxon>Tracheophyta</taxon>
        <taxon>Spermatophyta</taxon>
        <taxon>Magnoliopsida</taxon>
        <taxon>eudicotyledons</taxon>
        <taxon>Gunneridae</taxon>
        <taxon>Pentapetalae</taxon>
        <taxon>asterids</taxon>
        <taxon>lamiids</taxon>
        <taxon>Solanales</taxon>
        <taxon>Solanaceae</taxon>
        <taxon>Solanoideae</taxon>
        <taxon>Solaneae</taxon>
        <taxon>Solanum</taxon>
    </lineage>
</organism>
<dbReference type="AlphaFoldDB" id="A0A9J5WUT9"/>
<reference evidence="1 2" key="1">
    <citation type="submission" date="2020-09" db="EMBL/GenBank/DDBJ databases">
        <title>De no assembly of potato wild relative species, Solanum commersonii.</title>
        <authorList>
            <person name="Cho K."/>
        </authorList>
    </citation>
    <scope>NUCLEOTIDE SEQUENCE [LARGE SCALE GENOMIC DNA]</scope>
    <source>
        <strain evidence="1">LZ3.2</strain>
        <tissue evidence="1">Leaf</tissue>
    </source>
</reference>
<evidence type="ECO:0000313" key="2">
    <source>
        <dbReference type="Proteomes" id="UP000824120"/>
    </source>
</evidence>
<gene>
    <name evidence="1" type="ORF">H5410_049495</name>
</gene>
<dbReference type="Proteomes" id="UP000824120">
    <property type="component" value="Chromosome 10"/>
</dbReference>
<dbReference type="EMBL" id="JACXVP010000010">
    <property type="protein sequence ID" value="KAG5578868.1"/>
    <property type="molecule type" value="Genomic_DNA"/>
</dbReference>
<name>A0A9J5WUT9_SOLCO</name>
<keyword evidence="2" id="KW-1185">Reference proteome</keyword>
<sequence>MEPVCPERQLVPKGKRAHFQVRTSPRVGKPQFCQFSCVIVHGFINIQNSGVFLAETFHGRPLRPYLWIFGDPKFRHVFC</sequence>
<protein>
    <submittedName>
        <fullName evidence="1">Uncharacterized protein</fullName>
    </submittedName>
</protein>
<proteinExistence type="predicted"/>
<comment type="caution">
    <text evidence="1">The sequence shown here is derived from an EMBL/GenBank/DDBJ whole genome shotgun (WGS) entry which is preliminary data.</text>
</comment>
<accession>A0A9J5WUT9</accession>